<sequence>MSQQAEKSQTATAAPSVTLLHEIVTNAADIIMVELLMLHDHRNKGYWKRAMHVIWEQLTHARPLVEELPSKFTIPTHIIATKMVMRDPVVLMAEKEWLDFDKIRDAMDADVTDHPWYQIGWPVNKGPSATISLEPTTPTWQTCKQWAATRSMTPATGKPTTSATPSSHGKIFDGVVIVTPSWQQSGQQTSSPASWGAATSQSCLTTPSHPMTPNATPMEHMEEEITALQQQHMEMAQDLLDTHQELANT</sequence>
<evidence type="ECO:0000313" key="2">
    <source>
        <dbReference type="EMBL" id="KIO05389.1"/>
    </source>
</evidence>
<protein>
    <submittedName>
        <fullName evidence="2">Uncharacterized protein</fullName>
    </submittedName>
</protein>
<dbReference type="HOGENOM" id="CLU_042834_0_0_1"/>
<dbReference type="EMBL" id="KN831967">
    <property type="protein sequence ID" value="KIO05389.1"/>
    <property type="molecule type" value="Genomic_DNA"/>
</dbReference>
<name>A0A0C3PCF9_PISTI</name>
<evidence type="ECO:0000313" key="3">
    <source>
        <dbReference type="Proteomes" id="UP000054217"/>
    </source>
</evidence>
<dbReference type="OrthoDB" id="10410126at2759"/>
<gene>
    <name evidence="2" type="ORF">M404DRAFT_25512</name>
</gene>
<dbReference type="AlphaFoldDB" id="A0A0C3PCF9"/>
<dbReference type="InParanoid" id="A0A0C3PCF9"/>
<organism evidence="2 3">
    <name type="scientific">Pisolithus tinctorius Marx 270</name>
    <dbReference type="NCBI Taxonomy" id="870435"/>
    <lineage>
        <taxon>Eukaryota</taxon>
        <taxon>Fungi</taxon>
        <taxon>Dikarya</taxon>
        <taxon>Basidiomycota</taxon>
        <taxon>Agaricomycotina</taxon>
        <taxon>Agaricomycetes</taxon>
        <taxon>Agaricomycetidae</taxon>
        <taxon>Boletales</taxon>
        <taxon>Sclerodermatineae</taxon>
        <taxon>Pisolithaceae</taxon>
        <taxon>Pisolithus</taxon>
    </lineage>
</organism>
<proteinExistence type="predicted"/>
<dbReference type="STRING" id="870435.A0A0C3PCF9"/>
<keyword evidence="3" id="KW-1185">Reference proteome</keyword>
<feature type="region of interest" description="Disordered" evidence="1">
    <location>
        <begin position="183"/>
        <end position="215"/>
    </location>
</feature>
<accession>A0A0C3PCF9</accession>
<dbReference type="Proteomes" id="UP000054217">
    <property type="component" value="Unassembled WGS sequence"/>
</dbReference>
<reference evidence="2 3" key="1">
    <citation type="submission" date="2014-04" db="EMBL/GenBank/DDBJ databases">
        <authorList>
            <consortium name="DOE Joint Genome Institute"/>
            <person name="Kuo A."/>
            <person name="Kohler A."/>
            <person name="Costa M.D."/>
            <person name="Nagy L.G."/>
            <person name="Floudas D."/>
            <person name="Copeland A."/>
            <person name="Barry K.W."/>
            <person name="Cichocki N."/>
            <person name="Veneault-Fourrey C."/>
            <person name="LaButti K."/>
            <person name="Lindquist E.A."/>
            <person name="Lipzen A."/>
            <person name="Lundell T."/>
            <person name="Morin E."/>
            <person name="Murat C."/>
            <person name="Sun H."/>
            <person name="Tunlid A."/>
            <person name="Henrissat B."/>
            <person name="Grigoriev I.V."/>
            <person name="Hibbett D.S."/>
            <person name="Martin F."/>
            <person name="Nordberg H.P."/>
            <person name="Cantor M.N."/>
            <person name="Hua S.X."/>
        </authorList>
    </citation>
    <scope>NUCLEOTIDE SEQUENCE [LARGE SCALE GENOMIC DNA]</scope>
    <source>
        <strain evidence="2 3">Marx 270</strain>
    </source>
</reference>
<reference evidence="3" key="2">
    <citation type="submission" date="2015-01" db="EMBL/GenBank/DDBJ databases">
        <title>Evolutionary Origins and Diversification of the Mycorrhizal Mutualists.</title>
        <authorList>
            <consortium name="DOE Joint Genome Institute"/>
            <consortium name="Mycorrhizal Genomics Consortium"/>
            <person name="Kohler A."/>
            <person name="Kuo A."/>
            <person name="Nagy L.G."/>
            <person name="Floudas D."/>
            <person name="Copeland A."/>
            <person name="Barry K.W."/>
            <person name="Cichocki N."/>
            <person name="Veneault-Fourrey C."/>
            <person name="LaButti K."/>
            <person name="Lindquist E.A."/>
            <person name="Lipzen A."/>
            <person name="Lundell T."/>
            <person name="Morin E."/>
            <person name="Murat C."/>
            <person name="Riley R."/>
            <person name="Ohm R."/>
            <person name="Sun H."/>
            <person name="Tunlid A."/>
            <person name="Henrissat B."/>
            <person name="Grigoriev I.V."/>
            <person name="Hibbett D.S."/>
            <person name="Martin F."/>
        </authorList>
    </citation>
    <scope>NUCLEOTIDE SEQUENCE [LARGE SCALE GENOMIC DNA]</scope>
    <source>
        <strain evidence="3">Marx 270</strain>
    </source>
</reference>
<evidence type="ECO:0000256" key="1">
    <source>
        <dbReference type="SAM" id="MobiDB-lite"/>
    </source>
</evidence>